<name>A0A8S4Q755_OWEFU</name>
<keyword evidence="10" id="KW-1185">Reference proteome</keyword>
<feature type="region of interest" description="Disordered" evidence="6">
    <location>
        <begin position="296"/>
        <end position="325"/>
    </location>
</feature>
<keyword evidence="5" id="KW-0325">Glycoprotein</keyword>
<dbReference type="InterPro" id="IPR036508">
    <property type="entry name" value="Chitin-bd_dom_sf"/>
</dbReference>
<dbReference type="SUPFAM" id="SSF57625">
    <property type="entry name" value="Invertebrate chitin-binding proteins"/>
    <property type="match status" value="4"/>
</dbReference>
<dbReference type="PANTHER" id="PTHR23301:SF0">
    <property type="entry name" value="CHITIN-BINDING TYPE-2 DOMAIN-CONTAINING PROTEIN-RELATED"/>
    <property type="match status" value="1"/>
</dbReference>
<evidence type="ECO:0000256" key="5">
    <source>
        <dbReference type="ARBA" id="ARBA00023180"/>
    </source>
</evidence>
<feature type="domain" description="Chitin-binding type-2" evidence="8">
    <location>
        <begin position="236"/>
        <end position="294"/>
    </location>
</feature>
<dbReference type="Pfam" id="PF01607">
    <property type="entry name" value="CBM_14"/>
    <property type="match status" value="4"/>
</dbReference>
<accession>A0A8S4Q755</accession>
<dbReference type="SMART" id="SM00494">
    <property type="entry name" value="ChtBD2"/>
    <property type="match status" value="4"/>
</dbReference>
<comment type="caution">
    <text evidence="9">The sequence shown here is derived from an EMBL/GenBank/DDBJ whole genome shotgun (WGS) entry which is preliminary data.</text>
</comment>
<dbReference type="InterPro" id="IPR002557">
    <property type="entry name" value="Chitin-bd_dom"/>
</dbReference>
<dbReference type="PANTHER" id="PTHR23301">
    <property type="entry name" value="CHITIN BINDING PERITROPHIN-A"/>
    <property type="match status" value="1"/>
</dbReference>
<reference evidence="9" key="1">
    <citation type="submission" date="2022-03" db="EMBL/GenBank/DDBJ databases">
        <authorList>
            <person name="Martin C."/>
        </authorList>
    </citation>
    <scope>NUCLEOTIDE SEQUENCE</scope>
</reference>
<evidence type="ECO:0000256" key="3">
    <source>
        <dbReference type="ARBA" id="ARBA00022737"/>
    </source>
</evidence>
<sequence length="325" mass="35345">MMKTLVIISILTCLLKLTNAQTNCTGSPDRLITYGCRAFTACKNEKYVNVECPPGQVVDVERILCDKPENVPPPCGLSMNCTGREDGGYPDYSTNCTSFYTCLNGVNRGTGFCAGGLVYDDLRDLCDRRENVCEPCGTLPAVNCLPTEPFTGSTVTIAEVSTEAPIVRNCTGKSDGYYPDLEINCITYYTCAGEVMSGYYRCPGGLVFDPEDETCDWGRGTCPPCGTGEDKQRGYCKNCTGVPDGLYPDVDDSCSGAYRCQLDTMKTRILCETGSVYDPERQACTEDTEDVCPPCYNGSGSPPARCPTEAPAVREKSRNRKLDLD</sequence>
<dbReference type="Gene3D" id="2.170.140.10">
    <property type="entry name" value="Chitin binding domain"/>
    <property type="match status" value="2"/>
</dbReference>
<feature type="domain" description="Chitin-binding type-2" evidence="8">
    <location>
        <begin position="21"/>
        <end position="77"/>
    </location>
</feature>
<dbReference type="GO" id="GO:0005576">
    <property type="term" value="C:extracellular region"/>
    <property type="evidence" value="ECO:0007669"/>
    <property type="project" value="InterPro"/>
</dbReference>
<dbReference type="InterPro" id="IPR051940">
    <property type="entry name" value="Chitin_bind-dev_reg"/>
</dbReference>
<evidence type="ECO:0000256" key="6">
    <source>
        <dbReference type="SAM" id="MobiDB-lite"/>
    </source>
</evidence>
<organism evidence="9 10">
    <name type="scientific">Owenia fusiformis</name>
    <name type="common">Polychaete worm</name>
    <dbReference type="NCBI Taxonomy" id="6347"/>
    <lineage>
        <taxon>Eukaryota</taxon>
        <taxon>Metazoa</taxon>
        <taxon>Spiralia</taxon>
        <taxon>Lophotrochozoa</taxon>
        <taxon>Annelida</taxon>
        <taxon>Polychaeta</taxon>
        <taxon>Sedentaria</taxon>
        <taxon>Canalipalpata</taxon>
        <taxon>Sabellida</taxon>
        <taxon>Oweniida</taxon>
        <taxon>Oweniidae</taxon>
        <taxon>Owenia</taxon>
    </lineage>
</organism>
<feature type="compositionally biased region" description="Basic and acidic residues" evidence="6">
    <location>
        <begin position="312"/>
        <end position="325"/>
    </location>
</feature>
<evidence type="ECO:0000256" key="7">
    <source>
        <dbReference type="SAM" id="SignalP"/>
    </source>
</evidence>
<evidence type="ECO:0000256" key="1">
    <source>
        <dbReference type="ARBA" id="ARBA00022669"/>
    </source>
</evidence>
<evidence type="ECO:0000259" key="8">
    <source>
        <dbReference type="PROSITE" id="PS50940"/>
    </source>
</evidence>
<evidence type="ECO:0000313" key="9">
    <source>
        <dbReference type="EMBL" id="CAH1801660.1"/>
    </source>
</evidence>
<keyword evidence="3" id="KW-0677">Repeat</keyword>
<protein>
    <recommendedName>
        <fullName evidence="8">Chitin-binding type-2 domain-containing protein</fullName>
    </recommendedName>
</protein>
<feature type="domain" description="Chitin-binding type-2" evidence="8">
    <location>
        <begin position="78"/>
        <end position="135"/>
    </location>
</feature>
<keyword evidence="4" id="KW-1015">Disulfide bond</keyword>
<dbReference type="GO" id="GO:0008061">
    <property type="term" value="F:chitin binding"/>
    <property type="evidence" value="ECO:0007669"/>
    <property type="project" value="UniProtKB-KW"/>
</dbReference>
<evidence type="ECO:0000256" key="2">
    <source>
        <dbReference type="ARBA" id="ARBA00022729"/>
    </source>
</evidence>
<proteinExistence type="predicted"/>
<evidence type="ECO:0000256" key="4">
    <source>
        <dbReference type="ARBA" id="ARBA00023157"/>
    </source>
</evidence>
<dbReference type="EMBL" id="CAIIXF020000012">
    <property type="protein sequence ID" value="CAH1801660.1"/>
    <property type="molecule type" value="Genomic_DNA"/>
</dbReference>
<feature type="chain" id="PRO_5035938275" description="Chitin-binding type-2 domain-containing protein" evidence="7">
    <location>
        <begin position="21"/>
        <end position="325"/>
    </location>
</feature>
<dbReference type="PROSITE" id="PS50940">
    <property type="entry name" value="CHIT_BIND_II"/>
    <property type="match status" value="4"/>
</dbReference>
<dbReference type="OrthoDB" id="406838at2759"/>
<evidence type="ECO:0000313" key="10">
    <source>
        <dbReference type="Proteomes" id="UP000749559"/>
    </source>
</evidence>
<keyword evidence="1" id="KW-0147">Chitin-binding</keyword>
<dbReference type="Proteomes" id="UP000749559">
    <property type="component" value="Unassembled WGS sequence"/>
</dbReference>
<feature type="domain" description="Chitin-binding type-2" evidence="8">
    <location>
        <begin position="167"/>
        <end position="224"/>
    </location>
</feature>
<keyword evidence="2 7" id="KW-0732">Signal</keyword>
<feature type="signal peptide" evidence="7">
    <location>
        <begin position="1"/>
        <end position="20"/>
    </location>
</feature>
<dbReference type="AlphaFoldDB" id="A0A8S4Q755"/>
<gene>
    <name evidence="9" type="ORF">OFUS_LOCUS25430</name>
</gene>